<evidence type="ECO:0000256" key="17">
    <source>
        <dbReference type="RuleBase" id="RU363063"/>
    </source>
</evidence>
<keyword evidence="8" id="KW-0460">Magnesium</keyword>
<comment type="subcellular location">
    <subcellularLocation>
        <location evidence="2 17">Golgi apparatus membrane</location>
        <topology evidence="2 17">Single-pass type II membrane protein</topology>
    </subcellularLocation>
</comment>
<dbReference type="FunFam" id="3.90.550.50:FF:000001">
    <property type="entry name" value="Hexosyltransferase"/>
    <property type="match status" value="1"/>
</dbReference>
<dbReference type="PANTHER" id="PTHR11214">
    <property type="entry name" value="BETA-1,3-N-ACETYLGLUCOSAMINYLTRANSFERASE"/>
    <property type="match status" value="1"/>
</dbReference>
<evidence type="ECO:0000256" key="14">
    <source>
        <dbReference type="ARBA" id="ARBA00023180"/>
    </source>
</evidence>
<keyword evidence="7 17" id="KW-0812">Transmembrane</keyword>
<proteinExistence type="inferred from homology"/>
<evidence type="ECO:0000256" key="8">
    <source>
        <dbReference type="ARBA" id="ARBA00022842"/>
    </source>
</evidence>
<dbReference type="EC" id="2.4.1.-" evidence="17"/>
<evidence type="ECO:0000256" key="15">
    <source>
        <dbReference type="ARBA" id="ARBA00045577"/>
    </source>
</evidence>
<dbReference type="Pfam" id="PF01762">
    <property type="entry name" value="Galactosyl_T"/>
    <property type="match status" value="1"/>
</dbReference>
<evidence type="ECO:0000256" key="2">
    <source>
        <dbReference type="ARBA" id="ARBA00004323"/>
    </source>
</evidence>
<evidence type="ECO:0000256" key="9">
    <source>
        <dbReference type="ARBA" id="ARBA00022968"/>
    </source>
</evidence>
<evidence type="ECO:0000256" key="1">
    <source>
        <dbReference type="ARBA" id="ARBA00001946"/>
    </source>
</evidence>
<reference evidence="18" key="3">
    <citation type="submission" date="2025-09" db="UniProtKB">
        <authorList>
            <consortium name="Ensembl"/>
        </authorList>
    </citation>
    <scope>IDENTIFICATION</scope>
</reference>
<evidence type="ECO:0000256" key="6">
    <source>
        <dbReference type="ARBA" id="ARBA00022679"/>
    </source>
</evidence>
<comment type="pathway">
    <text evidence="3">Protein modification; protein glycosylation.</text>
</comment>
<evidence type="ECO:0000313" key="19">
    <source>
        <dbReference type="Proteomes" id="UP000694411"/>
    </source>
</evidence>
<evidence type="ECO:0000256" key="10">
    <source>
        <dbReference type="ARBA" id="ARBA00022989"/>
    </source>
</evidence>
<evidence type="ECO:0000256" key="5">
    <source>
        <dbReference type="ARBA" id="ARBA00022676"/>
    </source>
</evidence>
<keyword evidence="5 17" id="KW-0328">Glycosyltransferase</keyword>
<feature type="transmembrane region" description="Helical" evidence="17">
    <location>
        <begin position="134"/>
        <end position="152"/>
    </location>
</feature>
<dbReference type="GO" id="GO:0000139">
    <property type="term" value="C:Golgi membrane"/>
    <property type="evidence" value="ECO:0007669"/>
    <property type="project" value="UniProtKB-SubCell"/>
</dbReference>
<dbReference type="GO" id="GO:0047273">
    <property type="term" value="F:galactosylgalactosylglucosylceramide beta-D-acetylgalactosaminyltransferase activity"/>
    <property type="evidence" value="ECO:0007669"/>
    <property type="project" value="UniProtKB-EC"/>
</dbReference>
<evidence type="ECO:0000256" key="11">
    <source>
        <dbReference type="ARBA" id="ARBA00023034"/>
    </source>
</evidence>
<protein>
    <recommendedName>
        <fullName evidence="17">Hexosyltransferase</fullName>
        <ecNumber evidence="17">2.4.1.-</ecNumber>
    </recommendedName>
</protein>
<dbReference type="GO" id="GO:0008499">
    <property type="term" value="F:N-acetyl-beta-D-glucosaminide beta-(1,3)-galactosyltransferase activity"/>
    <property type="evidence" value="ECO:0007669"/>
    <property type="project" value="TreeGrafter"/>
</dbReference>
<comment type="cofactor">
    <cofactor evidence="1">
        <name>Mg(2+)</name>
        <dbReference type="ChEBI" id="CHEBI:18420"/>
    </cofactor>
</comment>
<reference evidence="18" key="2">
    <citation type="submission" date="2025-08" db="UniProtKB">
        <authorList>
            <consortium name="Ensembl"/>
        </authorList>
    </citation>
    <scope>IDENTIFICATION</scope>
</reference>
<keyword evidence="12" id="KW-0443">Lipid metabolism</keyword>
<dbReference type="Ensembl" id="ENSTGET00000001663.1">
    <property type="protein sequence ID" value="ENSTGEP00000001306.1"/>
    <property type="gene ID" value="ENSTGEG00000001229.1"/>
</dbReference>
<dbReference type="PANTHER" id="PTHR11214:SF153">
    <property type="entry name" value="UDP-GALNAC:BETA-1,3-N-ACETYLGALACTOSAMINYLTRANSFERASE 1"/>
    <property type="match status" value="1"/>
</dbReference>
<comment type="function">
    <text evidence="15">Transfers N-acetylgalactosamine onto globotriaosylceramide. Plays a critical role in preimplantation stage embryonic development.</text>
</comment>
<comment type="similarity">
    <text evidence="4 17">Belongs to the glycosyltransferase 31 family.</text>
</comment>
<organism evidence="18 19">
    <name type="scientific">Theropithecus gelada</name>
    <name type="common">Gelada baboon</name>
    <dbReference type="NCBI Taxonomy" id="9565"/>
    <lineage>
        <taxon>Eukaryota</taxon>
        <taxon>Metazoa</taxon>
        <taxon>Chordata</taxon>
        <taxon>Craniata</taxon>
        <taxon>Vertebrata</taxon>
        <taxon>Euteleostomi</taxon>
        <taxon>Mammalia</taxon>
        <taxon>Eutheria</taxon>
        <taxon>Euarchontoglires</taxon>
        <taxon>Primates</taxon>
        <taxon>Haplorrhini</taxon>
        <taxon>Catarrhini</taxon>
        <taxon>Cercopithecidae</taxon>
        <taxon>Cercopithecinae</taxon>
        <taxon>Theropithecus</taxon>
    </lineage>
</organism>
<dbReference type="Gene3D" id="3.90.550.50">
    <property type="match status" value="1"/>
</dbReference>
<keyword evidence="10 17" id="KW-1133">Transmembrane helix</keyword>
<evidence type="ECO:0000256" key="3">
    <source>
        <dbReference type="ARBA" id="ARBA00004922"/>
    </source>
</evidence>
<accession>A0A8D2E7D0</accession>
<evidence type="ECO:0000256" key="16">
    <source>
        <dbReference type="ARBA" id="ARBA00049395"/>
    </source>
</evidence>
<dbReference type="InterPro" id="IPR002659">
    <property type="entry name" value="Glyco_trans_31"/>
</dbReference>
<dbReference type="AlphaFoldDB" id="A0A8D2E7D0"/>
<keyword evidence="6" id="KW-0808">Transferase</keyword>
<name>A0A8D2E7D0_THEGE</name>
<evidence type="ECO:0000256" key="7">
    <source>
        <dbReference type="ARBA" id="ARBA00022692"/>
    </source>
</evidence>
<dbReference type="GO" id="GO:0006493">
    <property type="term" value="P:protein O-linked glycosylation"/>
    <property type="evidence" value="ECO:0007669"/>
    <property type="project" value="TreeGrafter"/>
</dbReference>
<keyword evidence="13 17" id="KW-0472">Membrane</keyword>
<evidence type="ECO:0000256" key="4">
    <source>
        <dbReference type="ARBA" id="ARBA00008661"/>
    </source>
</evidence>
<evidence type="ECO:0000256" key="12">
    <source>
        <dbReference type="ARBA" id="ARBA00023098"/>
    </source>
</evidence>
<comment type="catalytic activity">
    <reaction evidence="16">
        <text>a globoside Gb3Cer (d18:1(4E)) + UDP-N-acetyl-alpha-D-galactosamine = a globoside Gb4Cer (d18:1(4E)) + UDP + H(+)</text>
        <dbReference type="Rhea" id="RHEA:22252"/>
        <dbReference type="ChEBI" id="CHEBI:15378"/>
        <dbReference type="ChEBI" id="CHEBI:18259"/>
        <dbReference type="ChEBI" id="CHEBI:18313"/>
        <dbReference type="ChEBI" id="CHEBI:58223"/>
        <dbReference type="ChEBI" id="CHEBI:67138"/>
        <dbReference type="EC" id="2.4.1.79"/>
    </reaction>
    <physiologicalReaction direction="left-to-right" evidence="16">
        <dbReference type="Rhea" id="RHEA:22253"/>
    </physiologicalReaction>
</comment>
<evidence type="ECO:0000313" key="18">
    <source>
        <dbReference type="Ensembl" id="ENSTGEP00000001306.1"/>
    </source>
</evidence>
<sequence>MQDDREDPEGAPCKLTGLGATWARACSQGLPAAAPARGLRAPGRACGCGEAACVRRAGAQSTFPLPSWVRAEHRSLRLGGGCVVGKAVKEEIAKPCLFFCFQRTFNSRASELLWMALALWTVLPSRMSLRSLKWSLLLLSLLSFLVMWYLSLPHYNVIERVNWMYFYEYEPIYRQDFHFTLREHSNCSHQNPFLVILVTSHPSDVKARQAIRVTWGEKKSWWGYEVLTFFLLGQEAEKEDKMLALSLEDEHLLYGDIIRQDFLDTYNNLTLKTIMAFRWVTEFCPNAKYIMKTDTDVFINTGNLVKYLLNVNHSEKFFTGYPLIDNYSYRGFYQKTHISYQEYPFKVFPPYCSGLGYIMSRDLVPRIYEMMGHVKPIKFEDVYVGICLNLLKVNIHIPEDTNLFFLYRIHLDVCQLRRVIAAHGFSSKEIITFWQVMLRNTTCHY</sequence>
<keyword evidence="9 17" id="KW-0735">Signal-anchor</keyword>
<evidence type="ECO:0000256" key="13">
    <source>
        <dbReference type="ARBA" id="ARBA00023136"/>
    </source>
</evidence>
<keyword evidence="11 17" id="KW-0333">Golgi apparatus</keyword>
<reference evidence="18" key="1">
    <citation type="submission" date="2018-05" db="EMBL/GenBank/DDBJ databases">
        <title>Whole genome of Theropithecus gelada.</title>
        <authorList>
            <person name="Chiou K.L."/>
            <person name="Snyder-Mackler N."/>
        </authorList>
    </citation>
    <scope>NUCLEOTIDE SEQUENCE [LARGE SCALE GENOMIC DNA]</scope>
</reference>
<dbReference type="GO" id="GO:0006629">
    <property type="term" value="P:lipid metabolic process"/>
    <property type="evidence" value="ECO:0007669"/>
    <property type="project" value="UniProtKB-KW"/>
</dbReference>
<dbReference type="Proteomes" id="UP000694411">
    <property type="component" value="Chromosome 2"/>
</dbReference>
<keyword evidence="19" id="KW-1185">Reference proteome</keyword>
<keyword evidence="14" id="KW-0325">Glycoprotein</keyword>